<accession>A0A7N0RFS7</accession>
<evidence type="ECO:0000313" key="4">
    <source>
        <dbReference type="Proteomes" id="UP000594263"/>
    </source>
</evidence>
<dbReference type="AlphaFoldDB" id="A0A7N0RFS7"/>
<reference evidence="3" key="1">
    <citation type="submission" date="2021-01" db="UniProtKB">
        <authorList>
            <consortium name="EnsemblPlants"/>
        </authorList>
    </citation>
    <scope>IDENTIFICATION</scope>
</reference>
<organism evidence="3 4">
    <name type="scientific">Kalanchoe fedtschenkoi</name>
    <name type="common">Lavender scallops</name>
    <name type="synonym">South American air plant</name>
    <dbReference type="NCBI Taxonomy" id="63787"/>
    <lineage>
        <taxon>Eukaryota</taxon>
        <taxon>Viridiplantae</taxon>
        <taxon>Streptophyta</taxon>
        <taxon>Embryophyta</taxon>
        <taxon>Tracheophyta</taxon>
        <taxon>Spermatophyta</taxon>
        <taxon>Magnoliopsida</taxon>
        <taxon>eudicotyledons</taxon>
        <taxon>Gunneridae</taxon>
        <taxon>Pentapetalae</taxon>
        <taxon>Saxifragales</taxon>
        <taxon>Crassulaceae</taxon>
        <taxon>Kalanchoe</taxon>
    </lineage>
</organism>
<feature type="region of interest" description="Disordered" evidence="1">
    <location>
        <begin position="306"/>
        <end position="334"/>
    </location>
</feature>
<evidence type="ECO:0000259" key="2">
    <source>
        <dbReference type="PROSITE" id="PS50191"/>
    </source>
</evidence>
<dbReference type="Pfam" id="PF00650">
    <property type="entry name" value="CRAL_TRIO"/>
    <property type="match status" value="1"/>
</dbReference>
<dbReference type="SUPFAM" id="SSF46938">
    <property type="entry name" value="CRAL/TRIO N-terminal domain"/>
    <property type="match status" value="1"/>
</dbReference>
<dbReference type="PANTHER" id="PTHR46226">
    <property type="entry name" value="CRAL-TRIO DOMAIN-CONTAINING PROTEIN"/>
    <property type="match status" value="1"/>
</dbReference>
<dbReference type="PROSITE" id="PS50191">
    <property type="entry name" value="CRAL_TRIO"/>
    <property type="match status" value="1"/>
</dbReference>
<dbReference type="PANTHER" id="PTHR46226:SF6">
    <property type="entry name" value="SEC14P-LIKE PHOSPHATIDYLINOSITOL TRANSFER FAMILY PROTEIN"/>
    <property type="match status" value="1"/>
</dbReference>
<dbReference type="SUPFAM" id="SSF52087">
    <property type="entry name" value="CRAL/TRIO domain"/>
    <property type="match status" value="1"/>
</dbReference>
<dbReference type="Gramene" id="Kaladp0010s0206.1.v1.1">
    <property type="protein sequence ID" value="Kaladp0010s0206.1.v1.1"/>
    <property type="gene ID" value="Kaladp0010s0206.v1.1"/>
</dbReference>
<dbReference type="CDD" id="cd00170">
    <property type="entry name" value="SEC14"/>
    <property type="match status" value="1"/>
</dbReference>
<dbReference type="Pfam" id="PF03765">
    <property type="entry name" value="CRAL_TRIO_N"/>
    <property type="match status" value="1"/>
</dbReference>
<keyword evidence="4" id="KW-1185">Reference proteome</keyword>
<dbReference type="InterPro" id="IPR036273">
    <property type="entry name" value="CRAL/TRIO_N_dom_sf"/>
</dbReference>
<dbReference type="SMART" id="SM01100">
    <property type="entry name" value="CRAL_TRIO_N"/>
    <property type="match status" value="1"/>
</dbReference>
<sequence>MCFSFSKFQAMGVANQDAVRQLALLMEGVDEPLKQTFENMHQGYRDEAIVRFLKARDGNVAKAHKMLLDCLNWRIDNEVDNILRKPIYSSVFRSIRNCQLIGLSGYSREGLPIFAVGLGLSTRKKMHISHYTHSHIQLNEYRDRVVLPSATIRFGRYIGTCIKVLDMTGLNLSTLNQIKLLTLLSTIDDLNYPEKTDIYYIVNVPYIFLACWKVVKPLLKERTRKKIQVLHGSGKDELLQIMDYESLPHFCKEQSSGSSKYFPLSLIGSTEDCFSADHPFHQGLYDYVEHQQSLFWKSRVPIKEESFQDDIPEPDPDSTEIALTTESELQKNGE</sequence>
<evidence type="ECO:0000313" key="3">
    <source>
        <dbReference type="EnsemblPlants" id="Kaladp0010s0206.1.v1.1"/>
    </source>
</evidence>
<dbReference type="InterPro" id="IPR011074">
    <property type="entry name" value="CRAL/TRIO_N_dom"/>
</dbReference>
<dbReference type="EnsemblPlants" id="Kaladp0010s0206.1.v1.1">
    <property type="protein sequence ID" value="Kaladp0010s0206.1.v1.1"/>
    <property type="gene ID" value="Kaladp0010s0206.v1.1"/>
</dbReference>
<dbReference type="SMART" id="SM00516">
    <property type="entry name" value="SEC14"/>
    <property type="match status" value="1"/>
</dbReference>
<dbReference type="Proteomes" id="UP000594263">
    <property type="component" value="Unplaced"/>
</dbReference>
<dbReference type="InterPro" id="IPR001251">
    <property type="entry name" value="CRAL-TRIO_dom"/>
</dbReference>
<dbReference type="Gene3D" id="3.40.525.10">
    <property type="entry name" value="CRAL-TRIO lipid binding domain"/>
    <property type="match status" value="1"/>
</dbReference>
<protein>
    <recommendedName>
        <fullName evidence="2">CRAL-TRIO domain-containing protein</fullName>
    </recommendedName>
</protein>
<dbReference type="InterPro" id="IPR036865">
    <property type="entry name" value="CRAL-TRIO_dom_sf"/>
</dbReference>
<name>A0A7N0RFS7_KALFE</name>
<proteinExistence type="predicted"/>
<evidence type="ECO:0000256" key="1">
    <source>
        <dbReference type="SAM" id="MobiDB-lite"/>
    </source>
</evidence>
<feature type="compositionally biased region" description="Acidic residues" evidence="1">
    <location>
        <begin position="307"/>
        <end position="318"/>
    </location>
</feature>
<feature type="domain" description="CRAL-TRIO" evidence="2">
    <location>
        <begin position="88"/>
        <end position="274"/>
    </location>
</feature>
<dbReference type="OMA" id="KMHISHY"/>